<accession>A0A1H8XCG0</accession>
<gene>
    <name evidence="2" type="ORF">SAMN05444123_12026</name>
</gene>
<evidence type="ECO:0000313" key="3">
    <source>
        <dbReference type="Proteomes" id="UP000199615"/>
    </source>
</evidence>
<reference evidence="3" key="1">
    <citation type="submission" date="2016-10" db="EMBL/GenBank/DDBJ databases">
        <authorList>
            <person name="Varghese N."/>
            <person name="Submissions S."/>
        </authorList>
    </citation>
    <scope>NUCLEOTIDE SEQUENCE [LARGE SCALE GENOMIC DNA]</scope>
    <source>
        <strain evidence="3">DSM 123</strain>
    </source>
</reference>
<evidence type="ECO:0000313" key="2">
    <source>
        <dbReference type="EMBL" id="SEP37684.1"/>
    </source>
</evidence>
<dbReference type="EMBL" id="FODT01000020">
    <property type="protein sequence ID" value="SEP37684.1"/>
    <property type="molecule type" value="Genomic_DNA"/>
</dbReference>
<keyword evidence="3" id="KW-1185">Reference proteome</keyword>
<dbReference type="GO" id="GO:0005737">
    <property type="term" value="C:cytoplasm"/>
    <property type="evidence" value="ECO:0007669"/>
    <property type="project" value="TreeGrafter"/>
</dbReference>
<dbReference type="PANTHER" id="PTHR48079:SF6">
    <property type="entry name" value="NAD(P)-BINDING DOMAIN-CONTAINING PROTEIN-RELATED"/>
    <property type="match status" value="1"/>
</dbReference>
<sequence>MTQHLQTQPRSGRTAITGSTGFVGRHLMSRMIEKGSDVTLLVQDARKCPAGWRDNPHIHIVQTGPLEQADDLCEALRDAATVIHLGGLAHVKSAEAARFMAANAEGTERLAAASARVGVKTFVHLSSIAAITENAASGTISEATPARPGGPYGQSKQAAERHVSALAAQGIFAASLRPPLVVGADAPGNWRTLQQLALSGAPLPFGNTSNRRAYIGVDTLVEMLDLLSAHEWGSDKSGDYCIANVEKLSLTQVLSLLRQAMGKRRALFSVPSRLLIAPLVLLGQRRITQSLFGDLDIDSRRFRDTFAFSEARGIREEIHKSGYEFALNAPA</sequence>
<organism evidence="2 3">
    <name type="scientific">Rhodopseudomonas pseudopalustris</name>
    <dbReference type="NCBI Taxonomy" id="1513892"/>
    <lineage>
        <taxon>Bacteria</taxon>
        <taxon>Pseudomonadati</taxon>
        <taxon>Pseudomonadota</taxon>
        <taxon>Alphaproteobacteria</taxon>
        <taxon>Hyphomicrobiales</taxon>
        <taxon>Nitrobacteraceae</taxon>
        <taxon>Rhodopseudomonas</taxon>
    </lineage>
</organism>
<dbReference type="AlphaFoldDB" id="A0A1H8XCG0"/>
<dbReference type="SUPFAM" id="SSF51735">
    <property type="entry name" value="NAD(P)-binding Rossmann-fold domains"/>
    <property type="match status" value="1"/>
</dbReference>
<proteinExistence type="predicted"/>
<evidence type="ECO:0000259" key="1">
    <source>
        <dbReference type="Pfam" id="PF01370"/>
    </source>
</evidence>
<protein>
    <submittedName>
        <fullName evidence="2">UDP-glucose 4-epimerase</fullName>
    </submittedName>
</protein>
<dbReference type="Proteomes" id="UP000199615">
    <property type="component" value="Unassembled WGS sequence"/>
</dbReference>
<dbReference type="GO" id="GO:0004029">
    <property type="term" value="F:aldehyde dehydrogenase (NAD+) activity"/>
    <property type="evidence" value="ECO:0007669"/>
    <property type="project" value="TreeGrafter"/>
</dbReference>
<dbReference type="RefSeq" id="WP_347336035.1">
    <property type="nucleotide sequence ID" value="NZ_FODT01000020.1"/>
</dbReference>
<dbReference type="InterPro" id="IPR036291">
    <property type="entry name" value="NAD(P)-bd_dom_sf"/>
</dbReference>
<dbReference type="Gene3D" id="3.40.50.720">
    <property type="entry name" value="NAD(P)-binding Rossmann-like Domain"/>
    <property type="match status" value="1"/>
</dbReference>
<feature type="domain" description="NAD-dependent epimerase/dehydratase" evidence="1">
    <location>
        <begin position="16"/>
        <end position="242"/>
    </location>
</feature>
<name>A0A1H8XCG0_9BRAD</name>
<dbReference type="Pfam" id="PF01370">
    <property type="entry name" value="Epimerase"/>
    <property type="match status" value="1"/>
</dbReference>
<dbReference type="InterPro" id="IPR051783">
    <property type="entry name" value="NAD(P)-dependent_oxidoreduct"/>
</dbReference>
<dbReference type="PANTHER" id="PTHR48079">
    <property type="entry name" value="PROTEIN YEEZ"/>
    <property type="match status" value="1"/>
</dbReference>
<dbReference type="InterPro" id="IPR001509">
    <property type="entry name" value="Epimerase_deHydtase"/>
</dbReference>